<sequence>MQSSNNRKGIEERLANCEKVLRLLLQVSLASFNSSHLEQKEEKQTREACKNASTAGDAVRLAAKILFSEQELLECSVRGRHTNKTVEQRKALDVTRLNYLTSTVTKVFPKTEAAKIFSILADFLKKTRARDQVQKKKTDTSHA</sequence>
<dbReference type="Gene3D" id="1.10.10.2590">
    <property type="entry name" value="BEN domain"/>
    <property type="match status" value="1"/>
</dbReference>
<accession>A0A9X0CDG8</accession>
<dbReference type="AlphaFoldDB" id="A0A9X0CDG8"/>
<comment type="caution">
    <text evidence="1">The sequence shown here is derived from an EMBL/GenBank/DDBJ whole genome shotgun (WGS) entry which is preliminary data.</text>
</comment>
<evidence type="ECO:0000313" key="2">
    <source>
        <dbReference type="Proteomes" id="UP001163046"/>
    </source>
</evidence>
<name>A0A9X0CDG8_9CNID</name>
<keyword evidence="2" id="KW-1185">Reference proteome</keyword>
<proteinExistence type="predicted"/>
<evidence type="ECO:0000313" key="1">
    <source>
        <dbReference type="EMBL" id="KAJ7315460.1"/>
    </source>
</evidence>
<dbReference type="Proteomes" id="UP001163046">
    <property type="component" value="Unassembled WGS sequence"/>
</dbReference>
<protein>
    <submittedName>
        <fullName evidence="1">Uncharacterized protein</fullName>
    </submittedName>
</protein>
<organism evidence="1 2">
    <name type="scientific">Desmophyllum pertusum</name>
    <dbReference type="NCBI Taxonomy" id="174260"/>
    <lineage>
        <taxon>Eukaryota</taxon>
        <taxon>Metazoa</taxon>
        <taxon>Cnidaria</taxon>
        <taxon>Anthozoa</taxon>
        <taxon>Hexacorallia</taxon>
        <taxon>Scleractinia</taxon>
        <taxon>Caryophylliina</taxon>
        <taxon>Caryophylliidae</taxon>
        <taxon>Desmophyllum</taxon>
    </lineage>
</organism>
<gene>
    <name evidence="1" type="ORF">OS493_038599</name>
</gene>
<dbReference type="EMBL" id="MU827884">
    <property type="protein sequence ID" value="KAJ7315460.1"/>
    <property type="molecule type" value="Genomic_DNA"/>
</dbReference>
<reference evidence="1" key="1">
    <citation type="submission" date="2023-01" db="EMBL/GenBank/DDBJ databases">
        <title>Genome assembly of the deep-sea coral Lophelia pertusa.</title>
        <authorList>
            <person name="Herrera S."/>
            <person name="Cordes E."/>
        </authorList>
    </citation>
    <scope>NUCLEOTIDE SEQUENCE</scope>
    <source>
        <strain evidence="1">USNM1676648</strain>
        <tissue evidence="1">Polyp</tissue>
    </source>
</reference>